<dbReference type="InterPro" id="IPR016197">
    <property type="entry name" value="Chromo-like_dom_sf"/>
</dbReference>
<gene>
    <name evidence="5" type="ORF">PM001_LOCUS4057</name>
    <name evidence="6" type="ORF">PM001_LOCUS4063</name>
</gene>
<proteinExistence type="predicted"/>
<feature type="compositionally biased region" description="Basic residues" evidence="3">
    <location>
        <begin position="54"/>
        <end position="63"/>
    </location>
</feature>
<dbReference type="PROSITE" id="PS00598">
    <property type="entry name" value="CHROMO_1"/>
    <property type="match status" value="1"/>
</dbReference>
<dbReference type="SUPFAM" id="SSF54160">
    <property type="entry name" value="Chromo domain-like"/>
    <property type="match status" value="1"/>
</dbReference>
<feature type="region of interest" description="Disordered" evidence="3">
    <location>
        <begin position="53"/>
        <end position="92"/>
    </location>
</feature>
<evidence type="ECO:0000313" key="6">
    <source>
        <dbReference type="EMBL" id="CAK7910079.1"/>
    </source>
</evidence>
<accession>A0AAV1TCM9</accession>
<evidence type="ECO:0000259" key="4">
    <source>
        <dbReference type="PROSITE" id="PS50013"/>
    </source>
</evidence>
<dbReference type="SMART" id="SM00298">
    <property type="entry name" value="CHROMO"/>
    <property type="match status" value="1"/>
</dbReference>
<protein>
    <recommendedName>
        <fullName evidence="4">Chromo domain-containing protein</fullName>
    </recommendedName>
</protein>
<dbReference type="PROSITE" id="PS50013">
    <property type="entry name" value="CHROMO_2"/>
    <property type="match status" value="1"/>
</dbReference>
<dbReference type="InterPro" id="IPR000953">
    <property type="entry name" value="Chromo/chromo_shadow_dom"/>
</dbReference>
<dbReference type="AlphaFoldDB" id="A0AAV1TCM9"/>
<feature type="domain" description="Chromo" evidence="4">
    <location>
        <begin position="1"/>
        <end position="60"/>
    </location>
</feature>
<comment type="caution">
    <text evidence="6">The sequence shown here is derived from an EMBL/GenBank/DDBJ whole genome shotgun (WGS) entry which is preliminary data.</text>
</comment>
<name>A0AAV1TCM9_9STRA</name>
<comment type="subcellular location">
    <subcellularLocation>
        <location evidence="1">Nucleus</location>
    </subcellularLocation>
</comment>
<dbReference type="GO" id="GO:0005634">
    <property type="term" value="C:nucleus"/>
    <property type="evidence" value="ECO:0007669"/>
    <property type="project" value="UniProtKB-SubCell"/>
</dbReference>
<organism evidence="6 7">
    <name type="scientific">Peronospora matthiolae</name>
    <dbReference type="NCBI Taxonomy" id="2874970"/>
    <lineage>
        <taxon>Eukaryota</taxon>
        <taxon>Sar</taxon>
        <taxon>Stramenopiles</taxon>
        <taxon>Oomycota</taxon>
        <taxon>Peronosporomycetes</taxon>
        <taxon>Peronosporales</taxon>
        <taxon>Peronosporaceae</taxon>
        <taxon>Peronospora</taxon>
    </lineage>
</organism>
<evidence type="ECO:0000256" key="2">
    <source>
        <dbReference type="ARBA" id="ARBA00023242"/>
    </source>
</evidence>
<evidence type="ECO:0000313" key="5">
    <source>
        <dbReference type="EMBL" id="CAK7910049.1"/>
    </source>
</evidence>
<evidence type="ECO:0000256" key="3">
    <source>
        <dbReference type="SAM" id="MobiDB-lite"/>
    </source>
</evidence>
<dbReference type="Proteomes" id="UP001162060">
    <property type="component" value="Unassembled WGS sequence"/>
</dbReference>
<dbReference type="Pfam" id="PF00385">
    <property type="entry name" value="Chromo"/>
    <property type="match status" value="1"/>
</dbReference>
<dbReference type="InterPro" id="IPR023779">
    <property type="entry name" value="Chromodomain_CS"/>
</dbReference>
<dbReference type="InterPro" id="IPR023780">
    <property type="entry name" value="Chromo_domain"/>
</dbReference>
<dbReference type="EMBL" id="CAKLBY020000035">
    <property type="protein sequence ID" value="CAK7910049.1"/>
    <property type="molecule type" value="Genomic_DNA"/>
</dbReference>
<keyword evidence="2" id="KW-0539">Nucleus</keyword>
<dbReference type="CDD" id="cd00024">
    <property type="entry name" value="CD_CSD"/>
    <property type="match status" value="1"/>
</dbReference>
<reference evidence="6" key="1">
    <citation type="submission" date="2024-01" db="EMBL/GenBank/DDBJ databases">
        <authorList>
            <person name="Webb A."/>
        </authorList>
    </citation>
    <scope>NUCLEOTIDE SEQUENCE</scope>
    <source>
        <strain evidence="6">Pm1</strain>
    </source>
</reference>
<dbReference type="EMBL" id="CAKLBY020000035">
    <property type="protein sequence ID" value="CAK7910079.1"/>
    <property type="molecule type" value="Genomic_DNA"/>
</dbReference>
<dbReference type="Gene3D" id="2.40.50.40">
    <property type="match status" value="1"/>
</dbReference>
<evidence type="ECO:0000313" key="7">
    <source>
        <dbReference type="Proteomes" id="UP001162060"/>
    </source>
</evidence>
<evidence type="ECO:0000256" key="1">
    <source>
        <dbReference type="ARBA" id="ARBA00004123"/>
    </source>
</evidence>
<sequence length="92" mass="10631">MERILNHRDVNGVRTSYLVRWRGYRPAWNSWESRVQLIVDVLGLVEQYAETHPLRSKNGRRKTTSSNASTGIAKLQSLRPSQKRCAPSSRDH</sequence>